<protein>
    <submittedName>
        <fullName evidence="2">Uncharacterized protein</fullName>
    </submittedName>
</protein>
<comment type="caution">
    <text evidence="2">The sequence shown here is derived from an EMBL/GenBank/DDBJ whole genome shotgun (WGS) entry which is preliminary data.</text>
</comment>
<keyword evidence="1" id="KW-0472">Membrane</keyword>
<keyword evidence="1" id="KW-0812">Transmembrane</keyword>
<evidence type="ECO:0000313" key="3">
    <source>
        <dbReference type="Proteomes" id="UP001302120"/>
    </source>
</evidence>
<proteinExistence type="predicted"/>
<sequence>MSIFKRLPWIALVLVLLSYSTLGWALSETQAPVYVWITFILFVLLLVASLTVPWSTISKYSLLLVNSKIKSLAVATFSGFLLFLMLAWFQLFLDTLLIVSAGILARIDFQTAGFKQIQAFLMTLIFSFAGLALGKVLYINFSPLFS</sequence>
<evidence type="ECO:0000313" key="2">
    <source>
        <dbReference type="EMBL" id="MEA5582422.1"/>
    </source>
</evidence>
<reference evidence="2 3" key="1">
    <citation type="submission" date="2023-12" db="EMBL/GenBank/DDBJ databases">
        <title>Baltic Sea Cyanobacteria.</title>
        <authorList>
            <person name="Delbaje E."/>
            <person name="Fewer D.P."/>
            <person name="Shishido T.K."/>
        </authorList>
    </citation>
    <scope>NUCLEOTIDE SEQUENCE [LARGE SCALE GENOMIC DNA]</scope>
    <source>
        <strain evidence="2 3">UHCC-0300</strain>
    </source>
</reference>
<gene>
    <name evidence="2" type="ORF">VB620_13865</name>
</gene>
<dbReference type="EMBL" id="JAYGHG010000023">
    <property type="protein sequence ID" value="MEA5582422.1"/>
    <property type="molecule type" value="Genomic_DNA"/>
</dbReference>
<keyword evidence="1" id="KW-1133">Transmembrane helix</keyword>
<feature type="transmembrane region" description="Helical" evidence="1">
    <location>
        <begin position="72"/>
        <end position="105"/>
    </location>
</feature>
<feature type="transmembrane region" description="Helical" evidence="1">
    <location>
        <begin position="117"/>
        <end position="138"/>
    </location>
</feature>
<name>A0ABU5UFX6_9CYAN</name>
<dbReference type="RefSeq" id="WP_323196789.1">
    <property type="nucleotide sequence ID" value="NZ_JAYGHG010000023.1"/>
</dbReference>
<feature type="transmembrane region" description="Helical" evidence="1">
    <location>
        <begin position="33"/>
        <end position="52"/>
    </location>
</feature>
<organism evidence="2 3">
    <name type="scientific">Nodularia harveyana UHCC-0300</name>
    <dbReference type="NCBI Taxonomy" id="2974287"/>
    <lineage>
        <taxon>Bacteria</taxon>
        <taxon>Bacillati</taxon>
        <taxon>Cyanobacteriota</taxon>
        <taxon>Cyanophyceae</taxon>
        <taxon>Nostocales</taxon>
        <taxon>Nodulariaceae</taxon>
        <taxon>Nodularia</taxon>
    </lineage>
</organism>
<keyword evidence="3" id="KW-1185">Reference proteome</keyword>
<evidence type="ECO:0000256" key="1">
    <source>
        <dbReference type="SAM" id="Phobius"/>
    </source>
</evidence>
<accession>A0ABU5UFX6</accession>
<dbReference type="Proteomes" id="UP001302120">
    <property type="component" value="Unassembled WGS sequence"/>
</dbReference>